<dbReference type="InterPro" id="IPR042321">
    <property type="entry name" value="Ima1"/>
</dbReference>
<dbReference type="GO" id="GO:0034992">
    <property type="term" value="C:microtubule organizing center attachment site"/>
    <property type="evidence" value="ECO:0007669"/>
    <property type="project" value="TreeGrafter"/>
</dbReference>
<dbReference type="GO" id="GO:0034506">
    <property type="term" value="C:chromosome, centromeric core domain"/>
    <property type="evidence" value="ECO:0007669"/>
    <property type="project" value="TreeGrafter"/>
</dbReference>
<evidence type="ECO:0000256" key="4">
    <source>
        <dbReference type="ARBA" id="ARBA00022490"/>
    </source>
</evidence>
<keyword evidence="6" id="KW-0378">Hydrolase</keyword>
<keyword evidence="7 14" id="KW-1133">Transmembrane helix</keyword>
<name>A0AA97PM28_PYRO3</name>
<keyword evidence="5 14" id="KW-0812">Transmembrane</keyword>
<protein>
    <recommendedName>
        <fullName evidence="3">diphosphoinositol-polyphosphate diphosphatase</fullName>
        <ecNumber evidence="3">3.6.1.52</ecNumber>
    </recommendedName>
</protein>
<sequence>MPRLRSKAYLTCFYCGRKTSTRNDGSVRRFECPSCEATNYLDENGEITDPPLEATAPSGATDDKPPTMRDLLASQPDNDVFCAECLKNQRLFTASLAQYLPGDPDDPEYEARERNFYKFRNNLDRQYPQTCSKCEPKVLERIAQAGYTAKTDHLRRMIDRSLKARTAEQASATGPLGVLSAVGRYLWLAGFIMQGLWHFRMMHELAKTADFPWLRSFGVRQLLGVLASLLSLLPEPEKVMKWSILSTAVSLWWNPFFLKTLTMHSLACIVMFYIAKLALSSIRVDTTPLFGSKSLPTPKSPEAAPQPSQRKSSGDTMFDMLDEVLVSPVPARESDDETETQSLPPKIRPRFTEGPLRGQQMSQGGGLFAPENARGSTFGRQDDKLRTTEYASEMDWQPTELPPRAFNPFSAPEQPLRSFNDAPVNDKHGPFWFKVPPAPATSMAHRALSPSTASSTALLQSQPEPIQQRRFFASREEEARKEQEVREERMRKEKERTKYIKSPSFRYRANDPRDPLSDMFEDTFKISPTRAASAQQAAQKADSAKEEVAARQIKASDFSVLLLSALLLIPGYETFVPKEYGVHMALSTLQVQGRHRSKAFAYTVAAALALSEVGFITWTGLKAQDSVFNLGNSADCLKLVKVADVKTLHVGTGTIFRVLGNPSLAFGWHSSEFCQGIESSQVVGYLCSSIWGLPGANLFTWYAWPAFQGLTSFFSCKWPNFGPIKNRSLENRRSARSSIEPGEQAKPDFESQTQSKRNSIMEIESTQELEDCVGSTTSIQSGCKLQKSLSMPALYASPYVWLDPMEPSSWGKDGYLKVMTGTGTAVKGTDFLQQLEAGLPGDSQKTSRPVNFGMIVPGVYRSGYPQQEHHAFMKDLKLKTVVTLVEKEPPEGFKPFLTSNNIKHHIIAMKGTKKESISLGTMQSILNVVLNPKNHPLLVHCNHGKHRTGCVAGVVRKVTGWETDAIIDEYRKFADPKERECDIDYITMFDIADAKLSSMFARKPLYAQVGPIGMVMLTILVLALFTLTMIKDNVATDWS</sequence>
<evidence type="ECO:0000256" key="1">
    <source>
        <dbReference type="ARBA" id="ARBA00004473"/>
    </source>
</evidence>
<evidence type="ECO:0000256" key="12">
    <source>
        <dbReference type="ARBA" id="ARBA00047927"/>
    </source>
</evidence>
<dbReference type="InterPro" id="IPR020422">
    <property type="entry name" value="TYR_PHOSPHATASE_DUAL_dom"/>
</dbReference>
<feature type="domain" description="Tyrosine-protein phosphatase" evidence="15">
    <location>
        <begin position="851"/>
        <end position="998"/>
    </location>
</feature>
<accession>A0AA97PM28</accession>
<evidence type="ECO:0000259" key="15">
    <source>
        <dbReference type="PROSITE" id="PS50054"/>
    </source>
</evidence>
<evidence type="ECO:0000256" key="7">
    <source>
        <dbReference type="ARBA" id="ARBA00022989"/>
    </source>
</evidence>
<keyword evidence="9" id="KW-0539">Nucleus</keyword>
<dbReference type="InterPro" id="IPR029021">
    <property type="entry name" value="Prot-tyrosine_phosphatase-like"/>
</dbReference>
<keyword evidence="4" id="KW-0963">Cytoplasm</keyword>
<proteinExistence type="inferred from homology"/>
<feature type="region of interest" description="Disordered" evidence="13">
    <location>
        <begin position="328"/>
        <end position="379"/>
    </location>
</feature>
<dbReference type="EC" id="3.6.1.52" evidence="3"/>
<comment type="similarity">
    <text evidence="10">Belongs to the protein-tyrosine phosphatase family. Atypical dual-specificity phosphatase Siw14-like subfamily.</text>
</comment>
<dbReference type="Pfam" id="PF03162">
    <property type="entry name" value="Y_phosphatase2"/>
    <property type="match status" value="1"/>
</dbReference>
<evidence type="ECO:0000256" key="8">
    <source>
        <dbReference type="ARBA" id="ARBA00023136"/>
    </source>
</evidence>
<dbReference type="GO" id="GO:0005637">
    <property type="term" value="C:nuclear inner membrane"/>
    <property type="evidence" value="ECO:0007669"/>
    <property type="project" value="UniProtKB-SubCell"/>
</dbReference>
<dbReference type="Gene3D" id="3.90.190.10">
    <property type="entry name" value="Protein tyrosine phosphatase superfamily"/>
    <property type="match status" value="1"/>
</dbReference>
<comment type="catalytic activity">
    <reaction evidence="12">
        <text>1,5-bis(diphospho)-1D-myo-inositol 2,3,4,6-tetrakisphosphate + H2O = 1-diphospho-1D-myo-inositol 2,3,4,5,6-pentakisphosphate + phosphate + 2 H(+)</text>
        <dbReference type="Rhea" id="RHEA:79699"/>
        <dbReference type="ChEBI" id="CHEBI:15377"/>
        <dbReference type="ChEBI" id="CHEBI:15378"/>
        <dbReference type="ChEBI" id="CHEBI:43474"/>
        <dbReference type="ChEBI" id="CHEBI:74946"/>
        <dbReference type="ChEBI" id="CHEBI:77983"/>
        <dbReference type="EC" id="3.6.1.52"/>
    </reaction>
    <physiologicalReaction direction="left-to-right" evidence="12">
        <dbReference type="Rhea" id="RHEA:79700"/>
    </physiologicalReaction>
</comment>
<evidence type="ECO:0000256" key="2">
    <source>
        <dbReference type="ARBA" id="ARBA00004496"/>
    </source>
</evidence>
<evidence type="ECO:0000256" key="13">
    <source>
        <dbReference type="SAM" id="MobiDB-lite"/>
    </source>
</evidence>
<evidence type="ECO:0000256" key="3">
    <source>
        <dbReference type="ARBA" id="ARBA00012527"/>
    </source>
</evidence>
<evidence type="ECO:0000256" key="11">
    <source>
        <dbReference type="ARBA" id="ARBA00047342"/>
    </source>
</evidence>
<organism evidence="16">
    <name type="scientific">Pyricularia oryzae (strain Y34)</name>
    <name type="common">Rice blast fungus</name>
    <name type="synonym">Magnaporthe oryzae</name>
    <dbReference type="NCBI Taxonomy" id="1143189"/>
    <lineage>
        <taxon>Eukaryota</taxon>
        <taxon>Fungi</taxon>
        <taxon>Dikarya</taxon>
        <taxon>Ascomycota</taxon>
        <taxon>Pezizomycotina</taxon>
        <taxon>Sordariomycetes</taxon>
        <taxon>Sordariomycetidae</taxon>
        <taxon>Magnaporthales</taxon>
        <taxon>Pyriculariaceae</taxon>
        <taxon>Pyricularia</taxon>
    </lineage>
</organism>
<feature type="transmembrane region" description="Helical" evidence="14">
    <location>
        <begin position="1005"/>
        <end position="1030"/>
    </location>
</feature>
<dbReference type="Proteomes" id="UP000011086">
    <property type="component" value="Unassembled WGS sequence"/>
</dbReference>
<dbReference type="PROSITE" id="PS00383">
    <property type="entry name" value="TYR_PHOSPHATASE_1"/>
    <property type="match status" value="1"/>
</dbReference>
<evidence type="ECO:0000256" key="9">
    <source>
        <dbReference type="ARBA" id="ARBA00023242"/>
    </source>
</evidence>
<dbReference type="GO" id="GO:0008486">
    <property type="term" value="F:diphosphoinositol-polyphosphate diphosphatase activity"/>
    <property type="evidence" value="ECO:0007669"/>
    <property type="project" value="UniProtKB-EC"/>
</dbReference>
<comment type="subcellular location">
    <subcellularLocation>
        <location evidence="2">Cytoplasm</location>
    </subcellularLocation>
    <subcellularLocation>
        <location evidence="1">Nucleus inner membrane</location>
        <topology evidence="1">Multi-pass membrane protein</topology>
    </subcellularLocation>
</comment>
<dbReference type="GO" id="GO:0071765">
    <property type="term" value="P:nuclear inner membrane organization"/>
    <property type="evidence" value="ECO:0007669"/>
    <property type="project" value="InterPro"/>
</dbReference>
<evidence type="ECO:0000256" key="10">
    <source>
        <dbReference type="ARBA" id="ARBA00044949"/>
    </source>
</evidence>
<evidence type="ECO:0000256" key="6">
    <source>
        <dbReference type="ARBA" id="ARBA00022801"/>
    </source>
</evidence>
<feature type="region of interest" description="Disordered" evidence="13">
    <location>
        <begin position="43"/>
        <end position="65"/>
    </location>
</feature>
<evidence type="ECO:0000256" key="5">
    <source>
        <dbReference type="ARBA" id="ARBA00022692"/>
    </source>
</evidence>
<comment type="catalytic activity">
    <reaction evidence="11">
        <text>5-diphospho-1D-myo-inositol 1,2,3,4,6-pentakisphosphate + H2O = 1D-myo-inositol hexakisphosphate + phosphate + H(+)</text>
        <dbReference type="Rhea" id="RHEA:22384"/>
        <dbReference type="ChEBI" id="CHEBI:15377"/>
        <dbReference type="ChEBI" id="CHEBI:15378"/>
        <dbReference type="ChEBI" id="CHEBI:43474"/>
        <dbReference type="ChEBI" id="CHEBI:58130"/>
        <dbReference type="ChEBI" id="CHEBI:58628"/>
        <dbReference type="EC" id="3.6.1.52"/>
    </reaction>
    <physiologicalReaction direction="left-to-right" evidence="11">
        <dbReference type="Rhea" id="RHEA:22385"/>
    </physiologicalReaction>
</comment>
<dbReference type="FunFam" id="3.90.190.10:FF:000035">
    <property type="entry name" value="Tyrosine phosphatase, putative"/>
    <property type="match status" value="1"/>
</dbReference>
<feature type="compositionally biased region" description="Polar residues" evidence="13">
    <location>
        <begin position="306"/>
        <end position="315"/>
    </location>
</feature>
<dbReference type="Pfam" id="PF09779">
    <property type="entry name" value="Ima1_N"/>
    <property type="match status" value="1"/>
</dbReference>
<keyword evidence="8 14" id="KW-0472">Membrane</keyword>
<dbReference type="InterPro" id="IPR004861">
    <property type="entry name" value="Siw14-like"/>
</dbReference>
<reference evidence="16" key="1">
    <citation type="journal article" date="2012" name="PLoS Genet.">
        <title>Comparative analysis of the genomes of two field isolates of the rice blast fungus Magnaporthe oryzae.</title>
        <authorList>
            <person name="Xue M."/>
            <person name="Yang J."/>
            <person name="Li Z."/>
            <person name="Hu S."/>
            <person name="Yao N."/>
            <person name="Dean R.A."/>
            <person name="Zhao W."/>
            <person name="Shen M."/>
            <person name="Zhang H."/>
            <person name="Li C."/>
            <person name="Liu L."/>
            <person name="Cao L."/>
            <person name="Xu X."/>
            <person name="Xing Y."/>
            <person name="Hsiang T."/>
            <person name="Zhang Z."/>
            <person name="Xu J.R."/>
            <person name="Peng Y.L."/>
        </authorList>
    </citation>
    <scope>NUCLEOTIDE SEQUENCE</scope>
    <source>
        <strain evidence="16">Y34</strain>
    </source>
</reference>
<feature type="region of interest" description="Disordered" evidence="13">
    <location>
        <begin position="732"/>
        <end position="757"/>
    </location>
</feature>
<feature type="region of interest" description="Disordered" evidence="13">
    <location>
        <begin position="474"/>
        <end position="496"/>
    </location>
</feature>
<dbReference type="GO" id="GO:0044732">
    <property type="term" value="C:mitotic spindle pole body"/>
    <property type="evidence" value="ECO:0007669"/>
    <property type="project" value="TreeGrafter"/>
</dbReference>
<dbReference type="GO" id="GO:0005737">
    <property type="term" value="C:cytoplasm"/>
    <property type="evidence" value="ECO:0007669"/>
    <property type="project" value="UniProtKB-SubCell"/>
</dbReference>
<dbReference type="EMBL" id="JH793132">
    <property type="protein sequence ID" value="ELQ39736.1"/>
    <property type="molecule type" value="Genomic_DNA"/>
</dbReference>
<dbReference type="PANTHER" id="PTHR28538:SF1">
    <property type="entry name" value="INTEGRAL INNER NUCLEAR MEMBRANE PROTEIN IMA1"/>
    <property type="match status" value="1"/>
</dbReference>
<evidence type="ECO:0000313" key="16">
    <source>
        <dbReference type="EMBL" id="ELQ39736.1"/>
    </source>
</evidence>
<dbReference type="InterPro" id="IPR016130">
    <property type="entry name" value="Tyr_Pase_AS"/>
</dbReference>
<feature type="region of interest" description="Disordered" evidence="13">
    <location>
        <begin position="291"/>
        <end position="315"/>
    </location>
</feature>
<dbReference type="AlphaFoldDB" id="A0AA97PM28"/>
<dbReference type="SUPFAM" id="SSF52799">
    <property type="entry name" value="(Phosphotyrosine protein) phosphatases II"/>
    <property type="match status" value="1"/>
</dbReference>
<dbReference type="PANTHER" id="PTHR28538">
    <property type="entry name" value="INTEGRAL INNER NUCLEAR MEMBRANE PROTEIN IMA1"/>
    <property type="match status" value="1"/>
</dbReference>
<gene>
    <name evidence="16" type="ORF">OOU_Y34scaffold00487g81</name>
</gene>
<dbReference type="PROSITE" id="PS50054">
    <property type="entry name" value="TYR_PHOSPHATASE_DUAL"/>
    <property type="match status" value="1"/>
</dbReference>
<dbReference type="InterPro" id="IPR018617">
    <property type="entry name" value="Ima1_N"/>
</dbReference>
<evidence type="ECO:0000256" key="14">
    <source>
        <dbReference type="SAM" id="Phobius"/>
    </source>
</evidence>